<dbReference type="Gene3D" id="2.60.40.2520">
    <property type="entry name" value="CFA/I fimbrial subunit E, adhesin domain"/>
    <property type="match status" value="1"/>
</dbReference>
<organism evidence="1">
    <name type="scientific">Escherichia coli</name>
    <dbReference type="NCBI Taxonomy" id="562"/>
    <lineage>
        <taxon>Bacteria</taxon>
        <taxon>Pseudomonadati</taxon>
        <taxon>Pseudomonadota</taxon>
        <taxon>Gammaproteobacteria</taxon>
        <taxon>Enterobacterales</taxon>
        <taxon>Enterobacteriaceae</taxon>
        <taxon>Escherichia</taxon>
    </lineage>
</organism>
<proteinExistence type="predicted"/>
<reference evidence="1" key="1">
    <citation type="journal article" date="1995" name="Infect. Immun.">
        <title>Genes for CS2 pili of enterotoxigenic Escherichia coli and their interchangeability with those for CS1 pili.</title>
        <authorList>
            <person name="Froehlich B.J."/>
            <person name="Karakashian A."/>
            <person name="Sakellaris H."/>
            <person name="Scott J.R."/>
        </authorList>
    </citation>
    <scope>NUCLEOTIDE SEQUENCE</scope>
    <source>
        <strain evidence="1">C91f-6</strain>
    </source>
</reference>
<protein>
    <submittedName>
        <fullName evidence="1">CotD</fullName>
    </submittedName>
</protein>
<accession>Q47119</accession>
<dbReference type="EMBL" id="Z47800">
    <property type="protein sequence ID" value="CAA87763.1"/>
    <property type="molecule type" value="Genomic_DNA"/>
</dbReference>
<dbReference type="AlphaFoldDB" id="Q47119"/>
<dbReference type="PATRIC" id="fig|562.7083.peg.4008"/>
<dbReference type="InterPro" id="IPR010888">
    <property type="entry name" value="CblD"/>
</dbReference>
<dbReference type="PIR" id="S57937">
    <property type="entry name" value="S57937"/>
</dbReference>
<evidence type="ECO:0000313" key="1">
    <source>
        <dbReference type="EMBL" id="CAA87763.1"/>
    </source>
</evidence>
<dbReference type="Pfam" id="PF07434">
    <property type="entry name" value="CblD"/>
    <property type="match status" value="1"/>
</dbReference>
<sequence length="364" mass="40979">MKKVIFVLSMFLCSQVYGQSWHTNVEAGSINKTESIGPIDRSAAASYPAHYIFHEHVAGYNKDHSLFDRMTFLCMSSTDASKGACPTGENSKSSQGETNIKLIFTEKKSLARKTLNLKGYKRFLYESDRCIHYVDKMNLNSHTVKCVGSFTRGVDFTLYIPQGEIDGLLTGGIWEATLELRVKRHYDYNHGTYKVNITVDLTDKGNIQVWTPKFHSDPRIDLNLRPEGNGKYSGSNVLEMCLYDGYSTHSQSIEMRFQDDSQTGNNEYNLIKTGEPLKKLPYKLSLLLGGREFYPNNGEAFTINDTSSLFINWNRIKSVSLPQISIPVLCWPANLTFMSELNNPEAGEYSGILNVTFTPSSSSL</sequence>
<gene>
    <name evidence="1" type="primary">cotD</name>
</gene>
<dbReference type="InterPro" id="IPR043037">
    <property type="entry name" value="CfaE_adhesin"/>
</dbReference>
<name>Q47119_ECOLX</name>
<dbReference type="Gene3D" id="2.60.40.2040">
    <property type="entry name" value="CFA/I fimbrial subunit E, pilin domain"/>
    <property type="match status" value="1"/>
</dbReference>